<keyword evidence="4" id="KW-1185">Reference proteome</keyword>
<protein>
    <recommendedName>
        <fullName evidence="2">CCDC22 coiled-coil domain-containing protein</fullName>
    </recommendedName>
</protein>
<feature type="coiled-coil region" evidence="1">
    <location>
        <begin position="98"/>
        <end position="161"/>
    </location>
</feature>
<dbReference type="STRING" id="436017.A4RR20"/>
<dbReference type="Pfam" id="PF05667">
    <property type="entry name" value="CCDC22_CC"/>
    <property type="match status" value="1"/>
</dbReference>
<dbReference type="OrthoDB" id="10266736at2759"/>
<dbReference type="Gramene" id="ABO94119">
    <property type="protein sequence ID" value="ABO94119"/>
    <property type="gene ID" value="OSTLU_23889"/>
</dbReference>
<dbReference type="GeneID" id="4999664"/>
<dbReference type="eggNOG" id="KOG1937">
    <property type="taxonomic scope" value="Eukaryota"/>
</dbReference>
<dbReference type="InterPro" id="IPR008530">
    <property type="entry name" value="CCDC22"/>
</dbReference>
<accession>A4RR20</accession>
<dbReference type="GO" id="GO:0097602">
    <property type="term" value="F:cullin family protein binding"/>
    <property type="evidence" value="ECO:0007669"/>
    <property type="project" value="TreeGrafter"/>
</dbReference>
<dbReference type="AlphaFoldDB" id="A4RR20"/>
<proteinExistence type="predicted"/>
<feature type="domain" description="CCDC22 coiled-coil" evidence="2">
    <location>
        <begin position="11"/>
        <end position="299"/>
    </location>
</feature>
<dbReference type="EMBL" id="CP000581">
    <property type="protein sequence ID" value="ABO94119.1"/>
    <property type="molecule type" value="Genomic_DNA"/>
</dbReference>
<dbReference type="RefSeq" id="XP_001415827.1">
    <property type="nucleotide sequence ID" value="XM_001415790.1"/>
</dbReference>
<evidence type="ECO:0000256" key="1">
    <source>
        <dbReference type="SAM" id="Coils"/>
    </source>
</evidence>
<name>A4RR20_OSTLU</name>
<keyword evidence="1" id="KW-0175">Coiled coil</keyword>
<evidence type="ECO:0000313" key="3">
    <source>
        <dbReference type="EMBL" id="ABO94119.1"/>
    </source>
</evidence>
<dbReference type="KEGG" id="olu:OSTLU_23889"/>
<dbReference type="InterPro" id="IPR048348">
    <property type="entry name" value="CCDC22_CC"/>
</dbReference>
<evidence type="ECO:0000313" key="4">
    <source>
        <dbReference type="Proteomes" id="UP000001568"/>
    </source>
</evidence>
<organism evidence="3 4">
    <name type="scientific">Ostreococcus lucimarinus (strain CCE9901)</name>
    <dbReference type="NCBI Taxonomy" id="436017"/>
    <lineage>
        <taxon>Eukaryota</taxon>
        <taxon>Viridiplantae</taxon>
        <taxon>Chlorophyta</taxon>
        <taxon>Mamiellophyceae</taxon>
        <taxon>Mamiellales</taxon>
        <taxon>Bathycoccaceae</taxon>
        <taxon>Ostreococcus</taxon>
    </lineage>
</organism>
<dbReference type="PANTHER" id="PTHR15668:SF4">
    <property type="entry name" value="COILED-COIL DOMAIN-CONTAINING PROTEIN 22"/>
    <property type="match status" value="1"/>
</dbReference>
<dbReference type="PANTHER" id="PTHR15668">
    <property type="entry name" value="JM1 PROTEIN"/>
    <property type="match status" value="1"/>
</dbReference>
<dbReference type="GO" id="GO:2000060">
    <property type="term" value="P:positive regulation of ubiquitin-dependent protein catabolic process"/>
    <property type="evidence" value="ECO:0007669"/>
    <property type="project" value="TreeGrafter"/>
</dbReference>
<evidence type="ECO:0000259" key="2">
    <source>
        <dbReference type="Pfam" id="PF05667"/>
    </source>
</evidence>
<dbReference type="HOGENOM" id="CLU_848336_0_0_1"/>
<dbReference type="Proteomes" id="UP000001568">
    <property type="component" value="Chromosome 1"/>
</dbReference>
<reference evidence="3 4" key="1">
    <citation type="journal article" date="2007" name="Proc. Natl. Acad. Sci. U.S.A.">
        <title>The tiny eukaryote Ostreococcus provides genomic insights into the paradox of plankton speciation.</title>
        <authorList>
            <person name="Palenik B."/>
            <person name="Grimwood J."/>
            <person name="Aerts A."/>
            <person name="Rouze P."/>
            <person name="Salamov A."/>
            <person name="Putnam N."/>
            <person name="Dupont C."/>
            <person name="Jorgensen R."/>
            <person name="Derelle E."/>
            <person name="Rombauts S."/>
            <person name="Zhou K."/>
            <person name="Otillar R."/>
            <person name="Merchant S.S."/>
            <person name="Podell S."/>
            <person name="Gaasterland T."/>
            <person name="Napoli C."/>
            <person name="Gendler K."/>
            <person name="Manuell A."/>
            <person name="Tai V."/>
            <person name="Vallon O."/>
            <person name="Piganeau G."/>
            <person name="Jancek S."/>
            <person name="Heijde M."/>
            <person name="Jabbari K."/>
            <person name="Bowler C."/>
            <person name="Lohr M."/>
            <person name="Robbens S."/>
            <person name="Werner G."/>
            <person name="Dubchak I."/>
            <person name="Pazour G.J."/>
            <person name="Ren Q."/>
            <person name="Paulsen I."/>
            <person name="Delwiche C."/>
            <person name="Schmutz J."/>
            <person name="Rokhsar D."/>
            <person name="Van de Peer Y."/>
            <person name="Moreau H."/>
            <person name="Grigoriev I.V."/>
        </authorList>
    </citation>
    <scope>NUCLEOTIDE SEQUENCE [LARGE SCALE GENOMIC DNA]</scope>
    <source>
        <strain evidence="3 4">CCE9901</strain>
    </source>
</reference>
<gene>
    <name evidence="3" type="ORF">OSTLU_23889</name>
</gene>
<sequence length="328" mass="37190">MDETNVLETAMEVENEALDTLEGRLSARERDVEDIQRRIDEAIAVLSTVDDEIASCAAKVKEALESTDEKRARTAELESNYLLHKQAVGMVLATDRPIEESEAELNKVLNTAKERMEQLKAEWEAAKAPLIAAIEAHAVAASEKRENAKHQLEEIEQWRSEGKETSALLRVKEHEQRQLLEEYEASPKNVHRPSFVRRVNEIIKNIKKQEGEISKIVSDTRSVQTEIQSAEVLLQRTYTVVEETLFREARSDELCRAAYKHLHGMHSDFADLVSKVEATGVARRAQTDLQRKVVEISKQPNNTERVARDLALMKEQIAELEKKLSSSA</sequence>